<evidence type="ECO:0000256" key="7">
    <source>
        <dbReference type="ARBA" id="ARBA00023157"/>
    </source>
</evidence>
<proteinExistence type="predicted"/>
<evidence type="ECO:0000256" key="9">
    <source>
        <dbReference type="SAM" id="Phobius"/>
    </source>
</evidence>
<evidence type="ECO:0000313" key="12">
    <source>
        <dbReference type="EMBL" id="OWF35446.1"/>
    </source>
</evidence>
<feature type="signal peptide" evidence="10">
    <location>
        <begin position="1"/>
        <end position="25"/>
    </location>
</feature>
<dbReference type="STRING" id="6573.A0A210PG74"/>
<dbReference type="GO" id="GO:0019904">
    <property type="term" value="F:protein domain specific binding"/>
    <property type="evidence" value="ECO:0007669"/>
    <property type="project" value="InterPro"/>
</dbReference>
<keyword evidence="7" id="KW-1015">Disulfide bond</keyword>
<feature type="domain" description="MRH" evidence="11">
    <location>
        <begin position="25"/>
        <end position="184"/>
    </location>
</feature>
<evidence type="ECO:0000256" key="6">
    <source>
        <dbReference type="ARBA" id="ARBA00023136"/>
    </source>
</evidence>
<keyword evidence="13" id="KW-1185">Reference proteome</keyword>
<keyword evidence="4 10" id="KW-0732">Signal</keyword>
<dbReference type="InterPro" id="IPR028927">
    <property type="entry name" value="Man-6-P_rcpt"/>
</dbReference>
<evidence type="ECO:0000256" key="8">
    <source>
        <dbReference type="ARBA" id="ARBA00023180"/>
    </source>
</evidence>
<sequence>MGIYVFHNILLLGITLLSVIHKATAGCTFPQHTAENEKIEALIQPLLGNRYKAEDVDNKYLYKIGICADAVDKTEVPGASNEHVGVYQFKLKDGAPIYEGAISVGKYNNATITRGTGWILLEYRDGKEYHTHCSKEKRQARIMIICDESTSLGSETINVFEEYTNKTDGCYYLFEMASSAVCPPKPVVTFGLSLGSVIVIVFVCVVFLYLVLGIAYHRFMLGAKGMEQIPNYSFWQDFGNLQSDGCNLVCRTGGSVNKHTFKGLGDDQLQEEEDRDDHLLPM</sequence>
<dbReference type="AlphaFoldDB" id="A0A210PG74"/>
<comment type="caution">
    <text evidence="12">The sequence shown here is derived from an EMBL/GenBank/DDBJ whole genome shotgun (WGS) entry which is preliminary data.</text>
</comment>
<dbReference type="InterPro" id="IPR009011">
    <property type="entry name" value="Man6P_isomerase_rcpt-bd_dom_sf"/>
</dbReference>
<organism evidence="12 13">
    <name type="scientific">Mizuhopecten yessoensis</name>
    <name type="common">Japanese scallop</name>
    <name type="synonym">Patinopecten yessoensis</name>
    <dbReference type="NCBI Taxonomy" id="6573"/>
    <lineage>
        <taxon>Eukaryota</taxon>
        <taxon>Metazoa</taxon>
        <taxon>Spiralia</taxon>
        <taxon>Lophotrochozoa</taxon>
        <taxon>Mollusca</taxon>
        <taxon>Bivalvia</taxon>
        <taxon>Autobranchia</taxon>
        <taxon>Pteriomorphia</taxon>
        <taxon>Pectinida</taxon>
        <taxon>Pectinoidea</taxon>
        <taxon>Pectinidae</taxon>
        <taxon>Mizuhopecten</taxon>
    </lineage>
</organism>
<evidence type="ECO:0000256" key="10">
    <source>
        <dbReference type="SAM" id="SignalP"/>
    </source>
</evidence>
<protein>
    <submittedName>
        <fullName evidence="12">Cation-dependent mannose-6-phosphate receptor</fullName>
    </submittedName>
</protein>
<accession>A0A210PG74</accession>
<comment type="subcellular location">
    <subcellularLocation>
        <location evidence="1">Endomembrane system</location>
    </subcellularLocation>
</comment>
<evidence type="ECO:0000259" key="11">
    <source>
        <dbReference type="PROSITE" id="PS51914"/>
    </source>
</evidence>
<dbReference type="GO" id="GO:0006622">
    <property type="term" value="P:protein targeting to lysosome"/>
    <property type="evidence" value="ECO:0007669"/>
    <property type="project" value="InterPro"/>
</dbReference>
<dbReference type="PANTHER" id="PTHR15071">
    <property type="entry name" value="MANNOSE-6-PHOSPHATE RECEPTOR FAMILY MEMBER"/>
    <property type="match status" value="1"/>
</dbReference>
<feature type="transmembrane region" description="Helical" evidence="9">
    <location>
        <begin position="190"/>
        <end position="216"/>
    </location>
</feature>
<dbReference type="Gene3D" id="2.70.130.10">
    <property type="entry name" value="Mannose-6-phosphate receptor binding domain"/>
    <property type="match status" value="1"/>
</dbReference>
<evidence type="ECO:0000256" key="5">
    <source>
        <dbReference type="ARBA" id="ARBA00022989"/>
    </source>
</evidence>
<dbReference type="GO" id="GO:0005768">
    <property type="term" value="C:endosome"/>
    <property type="evidence" value="ECO:0007669"/>
    <property type="project" value="InterPro"/>
</dbReference>
<gene>
    <name evidence="12" type="ORF">KP79_PYT21521</name>
</gene>
<dbReference type="InterPro" id="IPR000296">
    <property type="entry name" value="Man-6-P_rcpt_cation_dep"/>
</dbReference>
<dbReference type="PANTHER" id="PTHR15071:SF29">
    <property type="entry name" value="CATION-DEPENDENT MANNOSE-6-PHOSPHATE RECEPTOR"/>
    <property type="match status" value="1"/>
</dbReference>
<dbReference type="InterPro" id="IPR044865">
    <property type="entry name" value="MRH_dom"/>
</dbReference>
<keyword evidence="12" id="KW-0675">Receptor</keyword>
<evidence type="ECO:0000256" key="2">
    <source>
        <dbReference type="ARBA" id="ARBA00022448"/>
    </source>
</evidence>
<reference evidence="12 13" key="1">
    <citation type="journal article" date="2017" name="Nat. Ecol. Evol.">
        <title>Scallop genome provides insights into evolution of bilaterian karyotype and development.</title>
        <authorList>
            <person name="Wang S."/>
            <person name="Zhang J."/>
            <person name="Jiao W."/>
            <person name="Li J."/>
            <person name="Xun X."/>
            <person name="Sun Y."/>
            <person name="Guo X."/>
            <person name="Huan P."/>
            <person name="Dong B."/>
            <person name="Zhang L."/>
            <person name="Hu X."/>
            <person name="Sun X."/>
            <person name="Wang J."/>
            <person name="Zhao C."/>
            <person name="Wang Y."/>
            <person name="Wang D."/>
            <person name="Huang X."/>
            <person name="Wang R."/>
            <person name="Lv J."/>
            <person name="Li Y."/>
            <person name="Zhang Z."/>
            <person name="Liu B."/>
            <person name="Lu W."/>
            <person name="Hui Y."/>
            <person name="Liang J."/>
            <person name="Zhou Z."/>
            <person name="Hou R."/>
            <person name="Li X."/>
            <person name="Liu Y."/>
            <person name="Li H."/>
            <person name="Ning X."/>
            <person name="Lin Y."/>
            <person name="Zhao L."/>
            <person name="Xing Q."/>
            <person name="Dou J."/>
            <person name="Li Y."/>
            <person name="Mao J."/>
            <person name="Guo H."/>
            <person name="Dou H."/>
            <person name="Li T."/>
            <person name="Mu C."/>
            <person name="Jiang W."/>
            <person name="Fu Q."/>
            <person name="Fu X."/>
            <person name="Miao Y."/>
            <person name="Liu J."/>
            <person name="Yu Q."/>
            <person name="Li R."/>
            <person name="Liao H."/>
            <person name="Li X."/>
            <person name="Kong Y."/>
            <person name="Jiang Z."/>
            <person name="Chourrout D."/>
            <person name="Li R."/>
            <person name="Bao Z."/>
        </authorList>
    </citation>
    <scope>NUCLEOTIDE SEQUENCE [LARGE SCALE GENOMIC DNA]</scope>
    <source>
        <strain evidence="12 13">PY_sf001</strain>
    </source>
</reference>
<dbReference type="Pfam" id="PF02157">
    <property type="entry name" value="Man-6-P_recep"/>
    <property type="match status" value="1"/>
</dbReference>
<dbReference type="EMBL" id="NEDP02076727">
    <property type="protein sequence ID" value="OWF35446.1"/>
    <property type="molecule type" value="Genomic_DNA"/>
</dbReference>
<dbReference type="PROSITE" id="PS51914">
    <property type="entry name" value="MRH"/>
    <property type="match status" value="1"/>
</dbReference>
<dbReference type="Proteomes" id="UP000242188">
    <property type="component" value="Unassembled WGS sequence"/>
</dbReference>
<keyword evidence="5 9" id="KW-1133">Transmembrane helix</keyword>
<evidence type="ECO:0000313" key="13">
    <source>
        <dbReference type="Proteomes" id="UP000242188"/>
    </source>
</evidence>
<evidence type="ECO:0000256" key="4">
    <source>
        <dbReference type="ARBA" id="ARBA00022729"/>
    </source>
</evidence>
<dbReference type="GO" id="GO:0005802">
    <property type="term" value="C:trans-Golgi network"/>
    <property type="evidence" value="ECO:0007669"/>
    <property type="project" value="TreeGrafter"/>
</dbReference>
<keyword evidence="8" id="KW-0325">Glycoprotein</keyword>
<evidence type="ECO:0000256" key="1">
    <source>
        <dbReference type="ARBA" id="ARBA00004308"/>
    </source>
</evidence>
<keyword evidence="2" id="KW-0813">Transport</keyword>
<name>A0A210PG74_MIZYE</name>
<keyword evidence="6 9" id="KW-0472">Membrane</keyword>
<feature type="chain" id="PRO_5013165851" evidence="10">
    <location>
        <begin position="26"/>
        <end position="282"/>
    </location>
</feature>
<dbReference type="SUPFAM" id="SSF50911">
    <property type="entry name" value="Mannose 6-phosphate receptor domain"/>
    <property type="match status" value="1"/>
</dbReference>
<dbReference type="OrthoDB" id="29460at2759"/>
<dbReference type="PRINTS" id="PR00715">
    <property type="entry name" value="MAN6PRECEPTR"/>
</dbReference>
<evidence type="ECO:0000256" key="3">
    <source>
        <dbReference type="ARBA" id="ARBA00022692"/>
    </source>
</evidence>
<keyword evidence="3 9" id="KW-0812">Transmembrane</keyword>